<dbReference type="Gene3D" id="3.40.50.150">
    <property type="entry name" value="Vaccinia Virus protein VP39"/>
    <property type="match status" value="1"/>
</dbReference>
<reference evidence="1" key="1">
    <citation type="submission" date="2013-05" db="EMBL/GenBank/DDBJ databases">
        <title>Draft genome sequences of six wheat associated Fusarium spp. isolates.</title>
        <authorList>
            <person name="Moolhuijzen P.M."/>
            <person name="Manners J.M."/>
            <person name="Wilcox S."/>
            <person name="Bellgard M.I."/>
            <person name="Gardiner D.M."/>
        </authorList>
    </citation>
    <scope>NUCLEOTIDE SEQUENCE</scope>
    <source>
        <strain evidence="1">CS3069</strain>
    </source>
</reference>
<gene>
    <name evidence="1" type="ORF">BN850_0007770</name>
</gene>
<evidence type="ECO:0000313" key="1">
    <source>
        <dbReference type="EMBL" id="CEG04061.1"/>
    </source>
</evidence>
<organism evidence="1">
    <name type="scientific">Fusarium clavum</name>
    <dbReference type="NCBI Taxonomy" id="2594811"/>
    <lineage>
        <taxon>Eukaryota</taxon>
        <taxon>Fungi</taxon>
        <taxon>Dikarya</taxon>
        <taxon>Ascomycota</taxon>
        <taxon>Pezizomycotina</taxon>
        <taxon>Sordariomycetes</taxon>
        <taxon>Hypocreomycetidae</taxon>
        <taxon>Hypocreales</taxon>
        <taxon>Nectriaceae</taxon>
        <taxon>Fusarium</taxon>
        <taxon>Fusarium incarnatum-equiseti species complex</taxon>
    </lineage>
</organism>
<name>A0A090N579_9HYPO</name>
<sequence length="219" mass="24408">MTSAYKAGYQELEDFHTFSFDKQTAAIASMNTIPATIASMSAVPATIANISTMMVTMARINIPVGSYPIDPDFASVARSHGVDQAIVGEYVFLVEGYIQSCYDKPVRMLELGMGCRRTQGIKNLYKTWQDYLPENFDLLAVETQPVCTDLVTDGQPKIDTTDSTDYVYFWEARAASYLLSPSDGSYFRVDAVQLSGQFDVIMDSGFHTLQQQLKAFEKF</sequence>
<accession>A0A090N579</accession>
<dbReference type="InterPro" id="IPR029063">
    <property type="entry name" value="SAM-dependent_MTases_sf"/>
</dbReference>
<comment type="caution">
    <text evidence="1">The sequence shown here is derived from an EMBL/GenBank/DDBJ whole genome shotgun (WGS) entry which is preliminary data.</text>
</comment>
<protein>
    <submittedName>
        <fullName evidence="1">WGS project CBMI000000000 data, contig CS3069_c000163</fullName>
    </submittedName>
</protein>
<dbReference type="AlphaFoldDB" id="A0A090N579"/>
<proteinExistence type="predicted"/>
<dbReference type="EMBL" id="CBMI010000163">
    <property type="protein sequence ID" value="CEG04061.1"/>
    <property type="molecule type" value="Genomic_DNA"/>
</dbReference>